<dbReference type="Proteomes" id="UP001231649">
    <property type="component" value="Chromosome 31"/>
</dbReference>
<accession>A0ACC2Q108</accession>
<keyword evidence="2" id="KW-1185">Reference proteome</keyword>
<evidence type="ECO:0000313" key="1">
    <source>
        <dbReference type="EMBL" id="KAJ8705707.1"/>
    </source>
</evidence>
<name>A0ACC2Q108_9NEOP</name>
<evidence type="ECO:0000313" key="2">
    <source>
        <dbReference type="Proteomes" id="UP001231649"/>
    </source>
</evidence>
<organism evidence="1 2">
    <name type="scientific">Mythimna loreyi</name>
    <dbReference type="NCBI Taxonomy" id="667449"/>
    <lineage>
        <taxon>Eukaryota</taxon>
        <taxon>Metazoa</taxon>
        <taxon>Ecdysozoa</taxon>
        <taxon>Arthropoda</taxon>
        <taxon>Hexapoda</taxon>
        <taxon>Insecta</taxon>
        <taxon>Pterygota</taxon>
        <taxon>Neoptera</taxon>
        <taxon>Endopterygota</taxon>
        <taxon>Lepidoptera</taxon>
        <taxon>Glossata</taxon>
        <taxon>Ditrysia</taxon>
        <taxon>Noctuoidea</taxon>
        <taxon>Noctuidae</taxon>
        <taxon>Noctuinae</taxon>
        <taxon>Hadenini</taxon>
        <taxon>Mythimna</taxon>
    </lineage>
</organism>
<dbReference type="EMBL" id="CM056807">
    <property type="protein sequence ID" value="KAJ8705707.1"/>
    <property type="molecule type" value="Genomic_DNA"/>
</dbReference>
<protein>
    <submittedName>
        <fullName evidence="1">Uncharacterized protein</fullName>
    </submittedName>
</protein>
<proteinExistence type="predicted"/>
<comment type="caution">
    <text evidence="1">The sequence shown here is derived from an EMBL/GenBank/DDBJ whole genome shotgun (WGS) entry which is preliminary data.</text>
</comment>
<gene>
    <name evidence="1" type="ORF">PYW08_012753</name>
</gene>
<reference evidence="1" key="1">
    <citation type="submission" date="2023-03" db="EMBL/GenBank/DDBJ databases">
        <title>Chromosome-level genomes of two armyworms, Mythimna separata and Mythimna loreyi, provide insights into the biosynthesis and reception of sex pheromones.</title>
        <authorList>
            <person name="Zhao H."/>
        </authorList>
    </citation>
    <scope>NUCLEOTIDE SEQUENCE</scope>
    <source>
        <strain evidence="1">BeijingLab</strain>
    </source>
</reference>
<sequence length="542" mass="63246">MEYKMDTRSNNASDLTQSNICRCCLKGGCFKSLFTEYYYSVQKEVYGEMLRTTFNIQISKGIEPASYQICEDCISKLREATAFKEMVVENEQHYLQIVETLNIDREDAYTESKSIDDEVKLELIKCESPNVMEFGDDSFDDDDEILANIKMELQNDSILDSVQRKHYVHEKKTRLKKCKLKTDIGMKQGKDWSKIAERRGNGPILRENSLKLLANSTIFVFQWNKSRYRCFCCKEPFSDISLLREHTNTKHTLKTIEKKIIDQQNRLVKVEISLLKCKICDQTLQNLSSLREHLVDSHNFQFELKEDLLVPFKIGGDLSCQLCAEKFTVFRLLNIHMNKHFQKQVCHICGAGFSNLVFLNLHKTRSHKPLKCRQCDLTFNTKIDKRNHEITVHDLKLERKLRFPCPYCNERFFQENFRVQHLVEKHGLKKPEFKCNICAKVFITKSLCNNHLKSVHLKEKCHECDICHNFFYTKSDVLRHKVTHTGEKNFSCSLCTNLFASKDSLRRHMKRTHGVNSASPMRTRGARGPGPRTELDPCSVFV</sequence>